<proteinExistence type="inferred from homology"/>
<dbReference type="SUPFAM" id="SSF52047">
    <property type="entry name" value="RNI-like"/>
    <property type="match status" value="1"/>
</dbReference>
<dbReference type="CDD" id="cd00143">
    <property type="entry name" value="PP2Cc"/>
    <property type="match status" value="1"/>
</dbReference>
<dbReference type="InterPro" id="IPR001611">
    <property type="entry name" value="Leu-rich_rpt"/>
</dbReference>
<dbReference type="Pfam" id="PF13516">
    <property type="entry name" value="LRR_6"/>
    <property type="match status" value="1"/>
</dbReference>
<dbReference type="InterPro" id="IPR015655">
    <property type="entry name" value="PP2C"/>
</dbReference>
<dbReference type="SMART" id="SM00368">
    <property type="entry name" value="LRR_RI"/>
    <property type="match status" value="3"/>
</dbReference>
<reference evidence="6" key="1">
    <citation type="submission" date="2022-10" db="EMBL/GenBank/DDBJ databases">
        <title>Novel sulphate-reducing endosymbionts in the free-living metamonad Anaeramoeba.</title>
        <authorList>
            <person name="Jerlstrom-Hultqvist J."/>
            <person name="Cepicka I."/>
            <person name="Gallot-Lavallee L."/>
            <person name="Salas-Leiva D."/>
            <person name="Curtis B.A."/>
            <person name="Zahonova K."/>
            <person name="Pipaliya S."/>
            <person name="Dacks J."/>
            <person name="Roger A.J."/>
        </authorList>
    </citation>
    <scope>NUCLEOTIDE SEQUENCE</scope>
    <source>
        <strain evidence="6">BMAN</strain>
    </source>
</reference>
<dbReference type="GO" id="GO:0004722">
    <property type="term" value="F:protein serine/threonine phosphatase activity"/>
    <property type="evidence" value="ECO:0007669"/>
    <property type="project" value="InterPro"/>
</dbReference>
<dbReference type="GO" id="GO:0046872">
    <property type="term" value="F:metal ion binding"/>
    <property type="evidence" value="ECO:0007669"/>
    <property type="project" value="UniProtKB-KW"/>
</dbReference>
<evidence type="ECO:0000256" key="4">
    <source>
        <dbReference type="RuleBase" id="RU003465"/>
    </source>
</evidence>
<gene>
    <name evidence="6" type="ORF">M0811_07291</name>
</gene>
<protein>
    <submittedName>
        <fullName evidence="6">Phosphatase 2c</fullName>
    </submittedName>
</protein>
<evidence type="ECO:0000256" key="1">
    <source>
        <dbReference type="ARBA" id="ARBA00022723"/>
    </source>
</evidence>
<dbReference type="InterPro" id="IPR000222">
    <property type="entry name" value="PP2C_BS"/>
</dbReference>
<dbReference type="PANTHER" id="PTHR47992">
    <property type="entry name" value="PROTEIN PHOSPHATASE"/>
    <property type="match status" value="1"/>
</dbReference>
<keyword evidence="7" id="KW-1185">Reference proteome</keyword>
<comment type="similarity">
    <text evidence="4">Belongs to the PP2C family.</text>
</comment>
<keyword evidence="1" id="KW-0479">Metal-binding</keyword>
<dbReference type="Proteomes" id="UP001149090">
    <property type="component" value="Unassembled WGS sequence"/>
</dbReference>
<comment type="caution">
    <text evidence="6">The sequence shown here is derived from an EMBL/GenBank/DDBJ whole genome shotgun (WGS) entry which is preliminary data.</text>
</comment>
<dbReference type="OrthoDB" id="10264738at2759"/>
<dbReference type="Pfam" id="PF00481">
    <property type="entry name" value="PP2C"/>
    <property type="match status" value="1"/>
</dbReference>
<dbReference type="SUPFAM" id="SSF81606">
    <property type="entry name" value="PP2C-like"/>
    <property type="match status" value="1"/>
</dbReference>
<sequence>MGNKNPKKIKNKVAQQIFIHFRDLSIEEKKSQREKILAALYQECISKSKTSEYISLNLNTIPLKDSGVEILSQVLSKNPKVTHLTLRKTEISHEGIKFISEMLKTNKTLLEIDLSWNQLGNEGVTDLSRSLLENSTIQSVYLNGVGIEENGILSLSHCLKINKNIRSLEIGSNQLSKKSTSCLLSGLANNFSLTNLKIESKDLSEQETKPLNHIVNRNDVISSIIDEIITNVCQNKYQVTSKVLYKSIRGVEMIEGKKKQVKEAKGTPLYDVFKLSKQESLMDTPKELKVDDQTFRFRAGMAEMMGNRATMEDSSIIIDNWLPKEELSKTVLFANNENLLLISDEGEIDFPEKVEISSIKPDSGEYYAVFDGHGGKEAAEHSAKTLHHLLKEKIMKGEIIEDALTQSFIDIDSQVSSWCVYTGTTALVALTIGDNLWIANVGDTRAVLNRNGIAVRLSLDHKPDIEIERIEQCGGFVKDGRVNGMLAVCRAIGDSFLGPTVSPEPFISSLKISNLDQFLIIACDGVWDVISDQDAVDIVSTEIDPQKAAAKLRDKAFLQGSNDNISVIVVFFK</sequence>
<evidence type="ECO:0000313" key="7">
    <source>
        <dbReference type="Proteomes" id="UP001149090"/>
    </source>
</evidence>
<dbReference type="SMART" id="SM00332">
    <property type="entry name" value="PP2Cc"/>
    <property type="match status" value="1"/>
</dbReference>
<evidence type="ECO:0000313" key="6">
    <source>
        <dbReference type="EMBL" id="KAJ5075321.1"/>
    </source>
</evidence>
<feature type="domain" description="PPM-type phosphatase" evidence="5">
    <location>
        <begin position="298"/>
        <end position="572"/>
    </location>
</feature>
<dbReference type="InterPro" id="IPR001932">
    <property type="entry name" value="PPM-type_phosphatase-like_dom"/>
</dbReference>
<dbReference type="AlphaFoldDB" id="A0A9Q0LKT8"/>
<dbReference type="InterPro" id="IPR036457">
    <property type="entry name" value="PPM-type-like_dom_sf"/>
</dbReference>
<accession>A0A9Q0LKT8</accession>
<dbReference type="PROSITE" id="PS51746">
    <property type="entry name" value="PPM_2"/>
    <property type="match status" value="1"/>
</dbReference>
<keyword evidence="3 4" id="KW-0904">Protein phosphatase</keyword>
<dbReference type="Gene3D" id="3.60.40.10">
    <property type="entry name" value="PPM-type phosphatase domain"/>
    <property type="match status" value="1"/>
</dbReference>
<dbReference type="PROSITE" id="PS01032">
    <property type="entry name" value="PPM_1"/>
    <property type="match status" value="1"/>
</dbReference>
<dbReference type="OMA" id="WRTESKA"/>
<evidence type="ECO:0000256" key="2">
    <source>
        <dbReference type="ARBA" id="ARBA00022801"/>
    </source>
</evidence>
<name>A0A9Q0LKT8_ANAIG</name>
<evidence type="ECO:0000256" key="3">
    <source>
        <dbReference type="ARBA" id="ARBA00022912"/>
    </source>
</evidence>
<dbReference type="SMART" id="SM00331">
    <property type="entry name" value="PP2C_SIG"/>
    <property type="match status" value="1"/>
</dbReference>
<organism evidence="6 7">
    <name type="scientific">Anaeramoeba ignava</name>
    <name type="common">Anaerobic marine amoeba</name>
    <dbReference type="NCBI Taxonomy" id="1746090"/>
    <lineage>
        <taxon>Eukaryota</taxon>
        <taxon>Metamonada</taxon>
        <taxon>Anaeramoebidae</taxon>
        <taxon>Anaeramoeba</taxon>
    </lineage>
</organism>
<dbReference type="Gene3D" id="3.80.10.10">
    <property type="entry name" value="Ribonuclease Inhibitor"/>
    <property type="match status" value="1"/>
</dbReference>
<evidence type="ECO:0000259" key="5">
    <source>
        <dbReference type="PROSITE" id="PS51746"/>
    </source>
</evidence>
<keyword evidence="2 4" id="KW-0378">Hydrolase</keyword>
<dbReference type="EMBL" id="JAPDFW010000065">
    <property type="protein sequence ID" value="KAJ5075321.1"/>
    <property type="molecule type" value="Genomic_DNA"/>
</dbReference>
<dbReference type="InterPro" id="IPR032675">
    <property type="entry name" value="LRR_dom_sf"/>
</dbReference>